<protein>
    <submittedName>
        <fullName evidence="1">Uncharacterized protein</fullName>
    </submittedName>
</protein>
<evidence type="ECO:0000313" key="2">
    <source>
        <dbReference type="Proteomes" id="UP000024771"/>
    </source>
</evidence>
<dbReference type="AlphaFoldDB" id="V8R8C3"/>
<evidence type="ECO:0000313" key="1">
    <source>
        <dbReference type="EMBL" id="ETF07800.1"/>
    </source>
</evidence>
<gene>
    <name evidence="1" type="ORF">PMO01_13890</name>
</gene>
<accession>V8R8C3</accession>
<dbReference type="PATRIC" id="fig|1395516.4.peg.2824"/>
<name>V8R8C3_9PSED</name>
<reference evidence="1 2" key="1">
    <citation type="journal article" date="2014" name="Genome Announc.">
        <title>Draft Genome Sequence of Pseudomonas moraviensis R28-S.</title>
        <authorList>
            <person name="Hunter S.S."/>
            <person name="Yano H."/>
            <person name="Loftie-Eaton W."/>
            <person name="Hughes J."/>
            <person name="De Gelder L."/>
            <person name="Stragier P."/>
            <person name="De Vos P."/>
            <person name="Settles M.L."/>
            <person name="Top E.M."/>
        </authorList>
    </citation>
    <scope>NUCLEOTIDE SEQUENCE [LARGE SCALE GENOMIC DNA]</scope>
    <source>
        <strain evidence="2">R28</strain>
    </source>
</reference>
<sequence length="54" mass="5856">MTEDNTVGSLSLWERAGVRETGDTAGSEALHRDVNEQDLARVDEAFVVAQQPSP</sequence>
<organism evidence="1 2">
    <name type="scientific">Pseudomonas moraviensis R28-S</name>
    <dbReference type="NCBI Taxonomy" id="1395516"/>
    <lineage>
        <taxon>Bacteria</taxon>
        <taxon>Pseudomonadati</taxon>
        <taxon>Pseudomonadota</taxon>
        <taxon>Gammaproteobacteria</taxon>
        <taxon>Pseudomonadales</taxon>
        <taxon>Pseudomonadaceae</taxon>
        <taxon>Pseudomonas</taxon>
    </lineage>
</organism>
<proteinExistence type="predicted"/>
<dbReference type="EMBL" id="AYMZ01000006">
    <property type="protein sequence ID" value="ETF07800.1"/>
    <property type="molecule type" value="Genomic_DNA"/>
</dbReference>
<comment type="caution">
    <text evidence="1">The sequence shown here is derived from an EMBL/GenBank/DDBJ whole genome shotgun (WGS) entry which is preliminary data.</text>
</comment>
<dbReference type="HOGENOM" id="CLU_3047048_0_0_6"/>
<dbReference type="Proteomes" id="UP000024771">
    <property type="component" value="Chromosome"/>
</dbReference>